<dbReference type="SMART" id="SM00448">
    <property type="entry name" value="REC"/>
    <property type="match status" value="1"/>
</dbReference>
<dbReference type="InterPro" id="IPR051552">
    <property type="entry name" value="HptR"/>
</dbReference>
<evidence type="ECO:0000256" key="3">
    <source>
        <dbReference type="ARBA" id="ARBA00022553"/>
    </source>
</evidence>
<evidence type="ECO:0000256" key="9">
    <source>
        <dbReference type="SAM" id="Coils"/>
    </source>
</evidence>
<evidence type="ECO:0000256" key="6">
    <source>
        <dbReference type="ARBA" id="ARBA00023125"/>
    </source>
</evidence>
<dbReference type="RefSeq" id="WP_341416702.1">
    <property type="nucleotide sequence ID" value="NZ_JBBPCC010000010.1"/>
</dbReference>
<feature type="domain" description="HTH araC/xylS-type" evidence="10">
    <location>
        <begin position="427"/>
        <end position="525"/>
    </location>
</feature>
<dbReference type="PANTHER" id="PTHR42713:SF3">
    <property type="entry name" value="TRANSCRIPTIONAL REGULATORY PROTEIN HPTR"/>
    <property type="match status" value="1"/>
</dbReference>
<dbReference type="InterPro" id="IPR011006">
    <property type="entry name" value="CheY-like_superfamily"/>
</dbReference>
<evidence type="ECO:0000256" key="7">
    <source>
        <dbReference type="ARBA" id="ARBA00023163"/>
    </source>
</evidence>
<evidence type="ECO:0000313" key="12">
    <source>
        <dbReference type="EMBL" id="MEK8129594.1"/>
    </source>
</evidence>
<keyword evidence="3 8" id="KW-0597">Phosphoprotein</keyword>
<dbReference type="Gene3D" id="3.40.50.2300">
    <property type="match status" value="1"/>
</dbReference>
<dbReference type="PROSITE" id="PS01124">
    <property type="entry name" value="HTH_ARAC_FAMILY_2"/>
    <property type="match status" value="1"/>
</dbReference>
<evidence type="ECO:0000256" key="5">
    <source>
        <dbReference type="ARBA" id="ARBA00023015"/>
    </source>
</evidence>
<dbReference type="InterPro" id="IPR018060">
    <property type="entry name" value="HTH_AraC"/>
</dbReference>
<organism evidence="12 13">
    <name type="scientific">Paenibacillus filicis</name>
    <dbReference type="NCBI Taxonomy" id="669464"/>
    <lineage>
        <taxon>Bacteria</taxon>
        <taxon>Bacillati</taxon>
        <taxon>Bacillota</taxon>
        <taxon>Bacilli</taxon>
        <taxon>Bacillales</taxon>
        <taxon>Paenibacillaceae</taxon>
        <taxon>Paenibacillus</taxon>
    </lineage>
</organism>
<dbReference type="InterPro" id="IPR009057">
    <property type="entry name" value="Homeodomain-like_sf"/>
</dbReference>
<evidence type="ECO:0000256" key="1">
    <source>
        <dbReference type="ARBA" id="ARBA00004496"/>
    </source>
</evidence>
<name>A0ABU9DL56_9BACL</name>
<dbReference type="PROSITE" id="PS00041">
    <property type="entry name" value="HTH_ARAC_FAMILY_1"/>
    <property type="match status" value="1"/>
</dbReference>
<keyword evidence="5" id="KW-0805">Transcription regulation</keyword>
<sequence length="538" mass="61201">MLLRALIVDDEPLIVENLQNVIPWSAYQITVVGTADNGAAALELTQQLQPDLILCDIRMPRMDGLTFLEQLHCLGMDCSVIMLTGFQEFDYARRAVKFGAKDFVLKPINYEELKSVVTRVAEQIRERKQEHRQQEEKWKHYSHVVYEKLMNDVLMDYTKVFMQPLLPGDEAADDQPAYVLLLADLDRYAYLSRSWSENERKLYNFAVRNVLQVALLTFGLEYNVLQTREGEWCVLIRMTGDTVLREGSAAEWAQELIGAVAQNVKVTVSLAVCPELVPVSSLAGTYKKLQRELHFKSGSEQVLVLDGEVRADHFNPSVWALAEELVTGVKLYDRSRLERAYELLARELRAISEHSLTKANQILHFLILHILRELKEIQRVTEAEEDKVWSGLDHCLSAKDLMDTLEHLIEQGLADSGSRRSGKEVISMAEAYIRKHLGGELGIEEVADHLGLSSSHFSVLFKQHAGVTFLEHVTRLRIDWAKSLLAGSEHSITRVSNMVGYMDRRYFNKVFTRLESMSPAEYREKVSGLLAHRAAGQS</sequence>
<feature type="domain" description="Response regulatory" evidence="11">
    <location>
        <begin position="4"/>
        <end position="121"/>
    </location>
</feature>
<dbReference type="PANTHER" id="PTHR42713">
    <property type="entry name" value="HISTIDINE KINASE-RELATED"/>
    <property type="match status" value="1"/>
</dbReference>
<evidence type="ECO:0000256" key="8">
    <source>
        <dbReference type="PROSITE-ProRule" id="PRU00169"/>
    </source>
</evidence>
<protein>
    <submittedName>
        <fullName evidence="12">Response regulator</fullName>
    </submittedName>
</protein>
<keyword evidence="9" id="KW-0175">Coiled coil</keyword>
<proteinExistence type="predicted"/>
<evidence type="ECO:0000256" key="2">
    <source>
        <dbReference type="ARBA" id="ARBA00022490"/>
    </source>
</evidence>
<reference evidence="12 13" key="1">
    <citation type="submission" date="2024-04" db="EMBL/GenBank/DDBJ databases">
        <title>draft genome sequnece of Paenibacillus filicis.</title>
        <authorList>
            <person name="Kim D.-U."/>
        </authorList>
    </citation>
    <scope>NUCLEOTIDE SEQUENCE [LARGE SCALE GENOMIC DNA]</scope>
    <source>
        <strain evidence="12 13">KACC14197</strain>
    </source>
</reference>
<accession>A0ABU9DL56</accession>
<feature type="coiled-coil region" evidence="9">
    <location>
        <begin position="110"/>
        <end position="137"/>
    </location>
</feature>
<dbReference type="InterPro" id="IPR001789">
    <property type="entry name" value="Sig_transdc_resp-reg_receiver"/>
</dbReference>
<evidence type="ECO:0000259" key="11">
    <source>
        <dbReference type="PROSITE" id="PS50110"/>
    </source>
</evidence>
<dbReference type="Gene3D" id="1.10.10.60">
    <property type="entry name" value="Homeodomain-like"/>
    <property type="match status" value="2"/>
</dbReference>
<feature type="modified residue" description="4-aspartylphosphate" evidence="8">
    <location>
        <position position="56"/>
    </location>
</feature>
<evidence type="ECO:0000256" key="4">
    <source>
        <dbReference type="ARBA" id="ARBA00023012"/>
    </source>
</evidence>
<comment type="caution">
    <text evidence="12">The sequence shown here is derived from an EMBL/GenBank/DDBJ whole genome shotgun (WGS) entry which is preliminary data.</text>
</comment>
<dbReference type="CDD" id="cd17536">
    <property type="entry name" value="REC_YesN-like"/>
    <property type="match status" value="1"/>
</dbReference>
<evidence type="ECO:0000259" key="10">
    <source>
        <dbReference type="PROSITE" id="PS01124"/>
    </source>
</evidence>
<dbReference type="EMBL" id="JBBPCC010000010">
    <property type="protein sequence ID" value="MEK8129594.1"/>
    <property type="molecule type" value="Genomic_DNA"/>
</dbReference>
<dbReference type="Pfam" id="PF00072">
    <property type="entry name" value="Response_reg"/>
    <property type="match status" value="1"/>
</dbReference>
<keyword evidence="4" id="KW-0902">Two-component regulatory system</keyword>
<comment type="subcellular location">
    <subcellularLocation>
        <location evidence="1">Cytoplasm</location>
    </subcellularLocation>
</comment>
<dbReference type="Pfam" id="PF12833">
    <property type="entry name" value="HTH_18"/>
    <property type="match status" value="1"/>
</dbReference>
<keyword evidence="7" id="KW-0804">Transcription</keyword>
<keyword evidence="2" id="KW-0963">Cytoplasm</keyword>
<dbReference type="Proteomes" id="UP001469365">
    <property type="component" value="Unassembled WGS sequence"/>
</dbReference>
<dbReference type="SMART" id="SM00342">
    <property type="entry name" value="HTH_ARAC"/>
    <property type="match status" value="1"/>
</dbReference>
<gene>
    <name evidence="12" type="ORF">WMW72_16935</name>
</gene>
<evidence type="ECO:0000313" key="13">
    <source>
        <dbReference type="Proteomes" id="UP001469365"/>
    </source>
</evidence>
<dbReference type="SUPFAM" id="SSF46689">
    <property type="entry name" value="Homeodomain-like"/>
    <property type="match status" value="2"/>
</dbReference>
<dbReference type="PROSITE" id="PS50110">
    <property type="entry name" value="RESPONSE_REGULATORY"/>
    <property type="match status" value="1"/>
</dbReference>
<dbReference type="InterPro" id="IPR018062">
    <property type="entry name" value="HTH_AraC-typ_CS"/>
</dbReference>
<keyword evidence="6" id="KW-0238">DNA-binding</keyword>
<dbReference type="SUPFAM" id="SSF52172">
    <property type="entry name" value="CheY-like"/>
    <property type="match status" value="1"/>
</dbReference>
<keyword evidence="13" id="KW-1185">Reference proteome</keyword>